<keyword evidence="1" id="KW-1133">Transmembrane helix</keyword>
<dbReference type="OrthoDB" id="335586at2"/>
<evidence type="ECO:0000313" key="3">
    <source>
        <dbReference type="Proteomes" id="UP000294684"/>
    </source>
</evidence>
<keyword evidence="1" id="KW-0472">Membrane</keyword>
<dbReference type="RefSeq" id="WP_004787013.1">
    <property type="nucleotide sequence ID" value="NZ_RQGE01000008.1"/>
</dbReference>
<dbReference type="Proteomes" id="UP000294684">
    <property type="component" value="Unassembled WGS sequence"/>
</dbReference>
<protein>
    <submittedName>
        <fullName evidence="2">Uncharacterized protein</fullName>
    </submittedName>
</protein>
<dbReference type="GeneID" id="79828788"/>
<organism evidence="2 3">
    <name type="scientific">Leptospira meyeri</name>
    <dbReference type="NCBI Taxonomy" id="29508"/>
    <lineage>
        <taxon>Bacteria</taxon>
        <taxon>Pseudomonadati</taxon>
        <taxon>Spirochaetota</taxon>
        <taxon>Spirochaetia</taxon>
        <taxon>Leptospirales</taxon>
        <taxon>Leptospiraceae</taxon>
        <taxon>Leptospira</taxon>
    </lineage>
</organism>
<feature type="transmembrane region" description="Helical" evidence="1">
    <location>
        <begin position="21"/>
        <end position="39"/>
    </location>
</feature>
<evidence type="ECO:0000313" key="2">
    <source>
        <dbReference type="EMBL" id="TDY67965.1"/>
    </source>
</evidence>
<dbReference type="AlphaFoldDB" id="A0A4R8MQZ3"/>
<reference evidence="2 3" key="1">
    <citation type="submission" date="2019-03" db="EMBL/GenBank/DDBJ databases">
        <title>Genomic Encyclopedia of Archaeal and Bacterial Type Strains, Phase II (KMG-II): from individual species to whole genera.</title>
        <authorList>
            <person name="Goeker M."/>
        </authorList>
    </citation>
    <scope>NUCLEOTIDE SEQUENCE [LARGE SCALE GENOMIC DNA]</scope>
    <source>
        <strain evidence="2 3">DSM 21537</strain>
    </source>
</reference>
<dbReference type="EMBL" id="SORO01000003">
    <property type="protein sequence ID" value="TDY67965.1"/>
    <property type="molecule type" value="Genomic_DNA"/>
</dbReference>
<name>A0A4R8MQZ3_LEPME</name>
<gene>
    <name evidence="2" type="ORF">CLV96_3521</name>
</gene>
<dbReference type="STRING" id="1193051.LEP1GSC017_0743"/>
<proteinExistence type="predicted"/>
<evidence type="ECO:0000256" key="1">
    <source>
        <dbReference type="SAM" id="Phobius"/>
    </source>
</evidence>
<comment type="caution">
    <text evidence="2">The sequence shown here is derived from an EMBL/GenBank/DDBJ whole genome shotgun (WGS) entry which is preliminary data.</text>
</comment>
<keyword evidence="3" id="KW-1185">Reference proteome</keyword>
<accession>A0A4R8MQZ3</accession>
<keyword evidence="1" id="KW-0812">Transmembrane</keyword>
<sequence>MKTPTQTFRHFVRLQDRTIQFVHRNLPVLLMTGLSLFFLKCEGSSPDPKTILVPLLIAADPNTSANLGGNQTGSGVETPIIAGEIPASPPLLNEVTYITNPANPADDPYSTKGLLQFQTKSITFQKPVPANTELTMYFGKKNMELNPDGTVTNALETLKRTASNFSGYTFLCDSDRKYKVFVVAKNEFGISTKELRIGHARKCADAIKSPATYGNCADHCFETTKSGNKIEITAKFNLPVDGNSLHLDLSAVSPRSLPESIAPPVDLDIGIPLAGQHTIKTSFEIQEKEFLCAEVQSFLMLDQPFRSAILKGYVAIPNE</sequence>